<dbReference type="RefSeq" id="WP_151576578.1">
    <property type="nucleotide sequence ID" value="NZ_WBWX01000003.1"/>
</dbReference>
<sequence>MARLPQVSQRTAIFQGPQSAVSGAAAANPYMQIADAMGTLGTKFEEQAVIKAEQEGSDAVYRDENGNLQMDQRSNWSKSGQAYNRAAQQAYAARVAGDVRTKGQDLFNAAKGDVSAFDASWKGFSDQLLSNTPKEYRGPLKTMLETEGSRLGLGVSEQKRKRDLSIFENDIKTEIQFLDNDMAALARAGGTGTPDYLEKQSQLQSLYKELVDNPEFTVSDKQAQMELQRVESRHMSEAVVGNIDKTLATGGVKAAQKEAERILTDEKLHLSPAERRQYAGLAEQRISGFVAEQKVALKPIQDQATKYKKLLDEGVGLDNPDIDMTIANLARGGDVAGALDLQAKRRAALTIQQFNLASPESRVSALERGRAVASGVRQPKTPNLTGVAYPGDGSGSGNLSLDVIRKHEGFRENPYWDVNAYRVGYGSDTITAADGSPVRVTKGMKVSRDDAERDLTRRVGEFQQGIRQDIGGENWSALSENAKAALTSVAYNYGSLPKSVVAAAKSGNPEAIATAIEGLRGHNEGINAGRRQEEANLVRDGSPSSATATVDPDVIKAYRSGVTSDAKDLWSDMKGGISKGIPPAANELSLLTRQLSVIDDPSFRREVTSYLTSEDAAAMFASMPPQQAAAVLDELKVDAGDGATVAQQQIMEAAERTTKRVAEAMENDPIGFAAQRQWAENVPVLDLAAGSDAVGAAFAARQQTVDLLQARGMVQPGTSALRPQDKAVLNQVMTQGTPGEQATLFGAMSKNLSMKTYMATMADLAGDANARTSASAGALYQYNPQVAEGVLRGQALLKENPNYAPKKTDDNQASIDDILPPQAFGAGLEASRQTLLDSARARYADLSNTAGDTSGEFNEDRMTQAVNEVTGGMIDFNGQSIIAPRYGMNQEDFDKMMYSLSDDYLSDAITELGQQITASDLRRYGRLRAVGHGRYLVDFGKLGVPAYALSKPVLGDRVTEHVSTGTFVLDLRNDESLD</sequence>
<dbReference type="GO" id="GO:0003796">
    <property type="term" value="F:lysozyme activity"/>
    <property type="evidence" value="ECO:0007669"/>
    <property type="project" value="UniProtKB-EC"/>
</dbReference>
<dbReference type="InterPro" id="IPR002196">
    <property type="entry name" value="Glyco_hydro_24"/>
</dbReference>
<keyword evidence="2 3" id="KW-0081">Bacteriolytic enzyme</keyword>
<dbReference type="SUPFAM" id="SSF53955">
    <property type="entry name" value="Lysozyme-like"/>
    <property type="match status" value="1"/>
</dbReference>
<evidence type="ECO:0000256" key="2">
    <source>
        <dbReference type="ARBA" id="ARBA00022638"/>
    </source>
</evidence>
<comment type="similarity">
    <text evidence="3">Belongs to the glycosyl hydrolase 24 family.</text>
</comment>
<evidence type="ECO:0000313" key="5">
    <source>
        <dbReference type="Proteomes" id="UP000441102"/>
    </source>
</evidence>
<evidence type="ECO:0000256" key="3">
    <source>
        <dbReference type="RuleBase" id="RU003788"/>
    </source>
</evidence>
<dbReference type="InterPro" id="IPR023347">
    <property type="entry name" value="Lysozyme_dom_sf"/>
</dbReference>
<comment type="catalytic activity">
    <reaction evidence="3">
        <text>Hydrolysis of (1-&gt;4)-beta-linkages between N-acetylmuramic acid and N-acetyl-D-glucosamine residues in a peptidoglycan and between N-acetyl-D-glucosamine residues in chitodextrins.</text>
        <dbReference type="EC" id="3.2.1.17"/>
    </reaction>
</comment>
<protein>
    <recommendedName>
        <fullName evidence="3">Lysozyme</fullName>
        <ecNumber evidence="3">3.2.1.17</ecNumber>
    </recommendedName>
</protein>
<dbReference type="Proteomes" id="UP000441102">
    <property type="component" value="Unassembled WGS sequence"/>
</dbReference>
<dbReference type="InterPro" id="IPR023346">
    <property type="entry name" value="Lysozyme-like_dom_sf"/>
</dbReference>
<reference evidence="4 5" key="1">
    <citation type="submission" date="2019-09" db="EMBL/GenBank/DDBJ databases">
        <title>Taxonomic organization of the family Brucellaceae based on a phylogenomic approach.</title>
        <authorList>
            <person name="Leclercq S."/>
            <person name="Cloeckaert A."/>
            <person name="Zygmunt M.S."/>
        </authorList>
    </citation>
    <scope>NUCLEOTIDE SEQUENCE [LARGE SCALE GENOMIC DNA]</scope>
    <source>
        <strain evidence="4 5">CCUG 34461</strain>
    </source>
</reference>
<dbReference type="EMBL" id="WBWX01000003">
    <property type="protein sequence ID" value="KAB2799230.1"/>
    <property type="molecule type" value="Genomic_DNA"/>
</dbReference>
<evidence type="ECO:0000313" key="4">
    <source>
        <dbReference type="EMBL" id="KAB2799230.1"/>
    </source>
</evidence>
<accession>A0A6I0DTS1</accession>
<dbReference type="Gene3D" id="1.10.530.40">
    <property type="match status" value="1"/>
</dbReference>
<evidence type="ECO:0000256" key="1">
    <source>
        <dbReference type="ARBA" id="ARBA00022529"/>
    </source>
</evidence>
<dbReference type="EC" id="3.2.1.17" evidence="3"/>
<proteinExistence type="inferred from homology"/>
<keyword evidence="1 3" id="KW-0929">Antimicrobial</keyword>
<gene>
    <name evidence="4" type="ORF">F9L06_11635</name>
</gene>
<dbReference type="GO" id="GO:0016998">
    <property type="term" value="P:cell wall macromolecule catabolic process"/>
    <property type="evidence" value="ECO:0007669"/>
    <property type="project" value="InterPro"/>
</dbReference>
<dbReference type="GO" id="GO:0042742">
    <property type="term" value="P:defense response to bacterium"/>
    <property type="evidence" value="ECO:0007669"/>
    <property type="project" value="UniProtKB-KW"/>
</dbReference>
<dbReference type="AlphaFoldDB" id="A0A6I0DTS1"/>
<keyword evidence="3" id="KW-0378">Hydrolase</keyword>
<comment type="caution">
    <text evidence="4">The sequence shown here is derived from an EMBL/GenBank/DDBJ whole genome shotgun (WGS) entry which is preliminary data.</text>
</comment>
<dbReference type="GO" id="GO:0031640">
    <property type="term" value="P:killing of cells of another organism"/>
    <property type="evidence" value="ECO:0007669"/>
    <property type="project" value="UniProtKB-KW"/>
</dbReference>
<dbReference type="GO" id="GO:0009253">
    <property type="term" value="P:peptidoglycan catabolic process"/>
    <property type="evidence" value="ECO:0007669"/>
    <property type="project" value="InterPro"/>
</dbReference>
<dbReference type="Pfam" id="PF00959">
    <property type="entry name" value="Phage_lysozyme"/>
    <property type="match status" value="1"/>
</dbReference>
<organism evidence="4 5">
    <name type="scientific">Brucella anthropi</name>
    <name type="common">Ochrobactrum anthropi</name>
    <dbReference type="NCBI Taxonomy" id="529"/>
    <lineage>
        <taxon>Bacteria</taxon>
        <taxon>Pseudomonadati</taxon>
        <taxon>Pseudomonadota</taxon>
        <taxon>Alphaproteobacteria</taxon>
        <taxon>Hyphomicrobiales</taxon>
        <taxon>Brucellaceae</taxon>
        <taxon>Brucella/Ochrobactrum group</taxon>
        <taxon>Brucella</taxon>
    </lineage>
</organism>
<name>A0A6I0DTS1_BRUAN</name>
<keyword evidence="3" id="KW-0326">Glycosidase</keyword>